<evidence type="ECO:0000256" key="3">
    <source>
        <dbReference type="ARBA" id="ARBA00023082"/>
    </source>
</evidence>
<keyword evidence="9" id="KW-1185">Reference proteome</keyword>
<feature type="domain" description="RNA polymerase sigma factor 70 region 4 type 2" evidence="7">
    <location>
        <begin position="125"/>
        <end position="172"/>
    </location>
</feature>
<keyword evidence="5" id="KW-0804">Transcription</keyword>
<keyword evidence="2" id="KW-0805">Transcription regulation</keyword>
<dbReference type="Pfam" id="PF08281">
    <property type="entry name" value="Sigma70_r4_2"/>
    <property type="match status" value="1"/>
</dbReference>
<dbReference type="Pfam" id="PF04542">
    <property type="entry name" value="Sigma70_r2"/>
    <property type="match status" value="1"/>
</dbReference>
<comment type="caution">
    <text evidence="8">The sequence shown here is derived from an EMBL/GenBank/DDBJ whole genome shotgun (WGS) entry which is preliminary data.</text>
</comment>
<organism evidence="8 9">
    <name type="scientific">Spirosoma terrae</name>
    <dbReference type="NCBI Taxonomy" id="1968276"/>
    <lineage>
        <taxon>Bacteria</taxon>
        <taxon>Pseudomonadati</taxon>
        <taxon>Bacteroidota</taxon>
        <taxon>Cytophagia</taxon>
        <taxon>Cytophagales</taxon>
        <taxon>Cytophagaceae</taxon>
        <taxon>Spirosoma</taxon>
    </lineage>
</organism>
<dbReference type="InterPro" id="IPR013249">
    <property type="entry name" value="RNA_pol_sigma70_r4_t2"/>
</dbReference>
<reference evidence="8 9" key="1">
    <citation type="submission" date="2020-02" db="EMBL/GenBank/DDBJ databases">
        <title>Draft genome sequence of two Spirosoma agri KCTC 52727 and Spirosoma terrae KCTC 52035.</title>
        <authorList>
            <person name="Rojas J."/>
            <person name="Ambika Manirajan B."/>
            <person name="Suarez C."/>
            <person name="Ratering S."/>
            <person name="Schnell S."/>
        </authorList>
    </citation>
    <scope>NUCLEOTIDE SEQUENCE [LARGE SCALE GENOMIC DNA]</scope>
    <source>
        <strain evidence="8 9">KCTC 52035</strain>
    </source>
</reference>
<dbReference type="NCBIfam" id="TIGR02937">
    <property type="entry name" value="sigma70-ECF"/>
    <property type="match status" value="1"/>
</dbReference>
<dbReference type="InterPro" id="IPR036388">
    <property type="entry name" value="WH-like_DNA-bd_sf"/>
</dbReference>
<dbReference type="Gene3D" id="1.10.10.10">
    <property type="entry name" value="Winged helix-like DNA-binding domain superfamily/Winged helix DNA-binding domain"/>
    <property type="match status" value="1"/>
</dbReference>
<evidence type="ECO:0000259" key="7">
    <source>
        <dbReference type="Pfam" id="PF08281"/>
    </source>
</evidence>
<dbReference type="GO" id="GO:0006352">
    <property type="term" value="P:DNA-templated transcription initiation"/>
    <property type="evidence" value="ECO:0007669"/>
    <property type="project" value="InterPro"/>
</dbReference>
<proteinExistence type="inferred from homology"/>
<dbReference type="CDD" id="cd06171">
    <property type="entry name" value="Sigma70_r4"/>
    <property type="match status" value="1"/>
</dbReference>
<dbReference type="Proteomes" id="UP000474175">
    <property type="component" value="Unassembled WGS sequence"/>
</dbReference>
<dbReference type="PANTHER" id="PTHR43133:SF8">
    <property type="entry name" value="RNA POLYMERASE SIGMA FACTOR HI_1459-RELATED"/>
    <property type="match status" value="1"/>
</dbReference>
<dbReference type="GO" id="GO:0003677">
    <property type="term" value="F:DNA binding"/>
    <property type="evidence" value="ECO:0007669"/>
    <property type="project" value="UniProtKB-KW"/>
</dbReference>
<dbReference type="InterPro" id="IPR007627">
    <property type="entry name" value="RNA_pol_sigma70_r2"/>
</dbReference>
<dbReference type="EMBL" id="JAAFZH010000017">
    <property type="protein sequence ID" value="NDU98423.1"/>
    <property type="molecule type" value="Genomic_DNA"/>
</dbReference>
<evidence type="ECO:0000256" key="2">
    <source>
        <dbReference type="ARBA" id="ARBA00023015"/>
    </source>
</evidence>
<keyword evidence="4" id="KW-0238">DNA-binding</keyword>
<dbReference type="InterPro" id="IPR039425">
    <property type="entry name" value="RNA_pol_sigma-70-like"/>
</dbReference>
<dbReference type="GO" id="GO:0016987">
    <property type="term" value="F:sigma factor activity"/>
    <property type="evidence" value="ECO:0007669"/>
    <property type="project" value="UniProtKB-KW"/>
</dbReference>
<keyword evidence="3" id="KW-0731">Sigma factor</keyword>
<dbReference type="SUPFAM" id="SSF88659">
    <property type="entry name" value="Sigma3 and sigma4 domains of RNA polymerase sigma factors"/>
    <property type="match status" value="1"/>
</dbReference>
<dbReference type="InterPro" id="IPR013324">
    <property type="entry name" value="RNA_pol_sigma_r3/r4-like"/>
</dbReference>
<dbReference type="RefSeq" id="WP_163954558.1">
    <property type="nucleotide sequence ID" value="NZ_JAAFZH010000017.1"/>
</dbReference>
<accession>A0A6L9LHN1</accession>
<dbReference type="Gene3D" id="1.10.1740.10">
    <property type="match status" value="1"/>
</dbReference>
<gene>
    <name evidence="8" type="ORF">GK108_26290</name>
</gene>
<dbReference type="AlphaFoldDB" id="A0A6L9LHN1"/>
<feature type="domain" description="RNA polymerase sigma-70 region 2" evidence="6">
    <location>
        <begin position="27"/>
        <end position="93"/>
    </location>
</feature>
<evidence type="ECO:0000259" key="6">
    <source>
        <dbReference type="Pfam" id="PF04542"/>
    </source>
</evidence>
<name>A0A6L9LHN1_9BACT</name>
<evidence type="ECO:0000256" key="5">
    <source>
        <dbReference type="ARBA" id="ARBA00023163"/>
    </source>
</evidence>
<comment type="similarity">
    <text evidence="1">Belongs to the sigma-70 factor family. ECF subfamily.</text>
</comment>
<protein>
    <submittedName>
        <fullName evidence="8">RNA polymerase sigma factor</fullName>
    </submittedName>
</protein>
<sequence length="181" mass="21512">MKRVRLADEQLVNLFKDTNDDEPFKALYDRYVGKVYKTCLSITKDSEEAQDYTQEIFIRVLSKLDTFQNRSTFSTWLYAISQHYCLDQLRMKKKMSTETISDELDISEPDTAESVENRMYELEIVMNQLPAEDIKLLRLKHEHGMSIKDISQQYQISESAVKMRLKRTRDKLLNLYIDYNQ</sequence>
<dbReference type="InterPro" id="IPR014284">
    <property type="entry name" value="RNA_pol_sigma-70_dom"/>
</dbReference>
<dbReference type="PANTHER" id="PTHR43133">
    <property type="entry name" value="RNA POLYMERASE ECF-TYPE SIGMA FACTO"/>
    <property type="match status" value="1"/>
</dbReference>
<dbReference type="InterPro" id="IPR013325">
    <property type="entry name" value="RNA_pol_sigma_r2"/>
</dbReference>
<evidence type="ECO:0000313" key="9">
    <source>
        <dbReference type="Proteomes" id="UP000474175"/>
    </source>
</evidence>
<evidence type="ECO:0000256" key="4">
    <source>
        <dbReference type="ARBA" id="ARBA00023125"/>
    </source>
</evidence>
<evidence type="ECO:0000256" key="1">
    <source>
        <dbReference type="ARBA" id="ARBA00010641"/>
    </source>
</evidence>
<dbReference type="SUPFAM" id="SSF88946">
    <property type="entry name" value="Sigma2 domain of RNA polymerase sigma factors"/>
    <property type="match status" value="1"/>
</dbReference>
<evidence type="ECO:0000313" key="8">
    <source>
        <dbReference type="EMBL" id="NDU98423.1"/>
    </source>
</evidence>